<dbReference type="GO" id="GO:0005509">
    <property type="term" value="F:calcium ion binding"/>
    <property type="evidence" value="ECO:0007669"/>
    <property type="project" value="InterPro"/>
</dbReference>
<dbReference type="InterPro" id="IPR018511">
    <property type="entry name" value="Hemolysin-typ_Ca-bd_CS"/>
</dbReference>
<proteinExistence type="predicted"/>
<evidence type="ECO:0000313" key="8">
    <source>
        <dbReference type="Proteomes" id="UP000067444"/>
    </source>
</evidence>
<feature type="region of interest" description="Disordered" evidence="5">
    <location>
        <begin position="606"/>
        <end position="627"/>
    </location>
</feature>
<dbReference type="RefSeq" id="WP_049834641.1">
    <property type="nucleotide sequence ID" value="NZ_CP012160.1"/>
</dbReference>
<dbReference type="Pfam" id="PF08548">
    <property type="entry name" value="Peptidase_M10_C"/>
    <property type="match status" value="1"/>
</dbReference>
<dbReference type="GO" id="GO:0005615">
    <property type="term" value="C:extracellular space"/>
    <property type="evidence" value="ECO:0007669"/>
    <property type="project" value="InterPro"/>
</dbReference>
<dbReference type="PATRIC" id="fig|1458307.3.peg.1804"/>
<dbReference type="OrthoDB" id="7667352at2"/>
<evidence type="ECO:0000256" key="2">
    <source>
        <dbReference type="ARBA" id="ARBA00004613"/>
    </source>
</evidence>
<protein>
    <submittedName>
        <fullName evidence="7">Bifunctional hemolysin/adenylate cyclase</fullName>
    </submittedName>
</protein>
<dbReference type="PRINTS" id="PR00313">
    <property type="entry name" value="CABNDNGRPT"/>
</dbReference>
<dbReference type="PANTHER" id="PTHR38340:SF1">
    <property type="entry name" value="S-LAYER PROTEIN"/>
    <property type="match status" value="1"/>
</dbReference>
<dbReference type="InterPro" id="IPR013858">
    <property type="entry name" value="Peptidase_M10B_C"/>
</dbReference>
<dbReference type="AlphaFoldDB" id="A0A0K0Y5Y7"/>
<comment type="cofactor">
    <cofactor evidence="1">
        <name>Ca(2+)</name>
        <dbReference type="ChEBI" id="CHEBI:29108"/>
    </cofactor>
</comment>
<dbReference type="InterPro" id="IPR050557">
    <property type="entry name" value="RTX_toxin/Mannuronan_C5-epim"/>
</dbReference>
<evidence type="ECO:0000256" key="4">
    <source>
        <dbReference type="ARBA" id="ARBA00022737"/>
    </source>
</evidence>
<organism evidence="7 8">
    <name type="scientific">Octadecabacter temperatus</name>
    <dbReference type="NCBI Taxonomy" id="1458307"/>
    <lineage>
        <taxon>Bacteria</taxon>
        <taxon>Pseudomonadati</taxon>
        <taxon>Pseudomonadota</taxon>
        <taxon>Alphaproteobacteria</taxon>
        <taxon>Rhodobacterales</taxon>
        <taxon>Roseobacteraceae</taxon>
        <taxon>Octadecabacter</taxon>
    </lineage>
</organism>
<dbReference type="STRING" id="1458307.OSB_17920"/>
<feature type="domain" description="Peptidase M10 serralysin C-terminal" evidence="6">
    <location>
        <begin position="546"/>
        <end position="896"/>
    </location>
</feature>
<keyword evidence="4" id="KW-0677">Repeat</keyword>
<dbReference type="Proteomes" id="UP000067444">
    <property type="component" value="Chromosome"/>
</dbReference>
<comment type="subcellular location">
    <subcellularLocation>
        <location evidence="2">Secreted</location>
    </subcellularLocation>
</comment>
<keyword evidence="3" id="KW-0964">Secreted</keyword>
<evidence type="ECO:0000259" key="6">
    <source>
        <dbReference type="Pfam" id="PF08548"/>
    </source>
</evidence>
<evidence type="ECO:0000256" key="3">
    <source>
        <dbReference type="ARBA" id="ARBA00022525"/>
    </source>
</evidence>
<dbReference type="Gene3D" id="2.150.10.10">
    <property type="entry name" value="Serralysin-like metalloprotease, C-terminal"/>
    <property type="match status" value="6"/>
</dbReference>
<evidence type="ECO:0000256" key="1">
    <source>
        <dbReference type="ARBA" id="ARBA00001913"/>
    </source>
</evidence>
<reference evidence="7 8" key="1">
    <citation type="journal article" date="2015" name="Genome Announc.">
        <title>Closed Genome Sequence of Octadecabacter temperatus SB1, the First Mesophilic Species of the Genus Octadecabacter.</title>
        <authorList>
            <person name="Voget S."/>
            <person name="Billerbeck S."/>
            <person name="Simon M."/>
            <person name="Daniel R."/>
        </authorList>
    </citation>
    <scope>NUCLEOTIDE SEQUENCE [LARGE SCALE GENOMIC DNA]</scope>
    <source>
        <strain evidence="7 8">SB1</strain>
    </source>
</reference>
<dbReference type="Pfam" id="PF00353">
    <property type="entry name" value="HemolysinCabind"/>
    <property type="match status" value="10"/>
</dbReference>
<accession>A0A0K0Y5Y7</accession>
<evidence type="ECO:0000256" key="5">
    <source>
        <dbReference type="SAM" id="MobiDB-lite"/>
    </source>
</evidence>
<dbReference type="PANTHER" id="PTHR38340">
    <property type="entry name" value="S-LAYER PROTEIN"/>
    <property type="match status" value="1"/>
</dbReference>
<feature type="compositionally biased region" description="Gly residues" evidence="5">
    <location>
        <begin position="615"/>
        <end position="627"/>
    </location>
</feature>
<dbReference type="SUPFAM" id="SSF51120">
    <property type="entry name" value="beta-Roll"/>
    <property type="match status" value="4"/>
</dbReference>
<evidence type="ECO:0000313" key="7">
    <source>
        <dbReference type="EMBL" id="AKS46335.1"/>
    </source>
</evidence>
<dbReference type="EMBL" id="CP012160">
    <property type="protein sequence ID" value="AKS46335.1"/>
    <property type="molecule type" value="Genomic_DNA"/>
</dbReference>
<keyword evidence="8" id="KW-1185">Reference proteome</keyword>
<dbReference type="PROSITE" id="PS00330">
    <property type="entry name" value="HEMOLYSIN_CALCIUM"/>
    <property type="match status" value="1"/>
</dbReference>
<dbReference type="KEGG" id="otm:OSB_17920"/>
<gene>
    <name evidence="7" type="primary">cya_4</name>
    <name evidence="7" type="ORF">OSB_17920</name>
</gene>
<sequence length="897" mass="92050">MATITAATGSVLPDNRNFDVDIDVVLTSSSSTYEWTTFDGSRITLVGAFTYPGADPTGSVAQILIDTENDGDTDLTIAFSSLQPILADLISGNDDLFWTAAFSQDNTFNIGGDAVDFSFGPYTPFEGHVGSNDTGTLTGSGDYHLDGEFVRDGFVGGNDVVTIDALDPNLSITVNGEGLVTFSIGEITGGNDEITDISAAGAGNVTIRGDFSSSQMHTIYGGDDILTGTNREVTLTGDVRWLYGNATILNAGDDILNGSSEDDALYGDFEYSNSSGVIVNGGNDILNGHGGDDVLYGDHGYSSSGANGAVYSAGNDTLDGGVGEDTLYGQYGNDVLNGGANNDTLYGGVGDDTIDGDGGRDTADFSQSLFGVTVTLAEGAVDGSAVGNGTDIIRDIENVVGTSVNDVFTGNSGNNVFTGGEGNDTLDGGVGNDTASYETAGSGVTVDLSIQGSQQSTGGAGDDTLINIERLIGSQYDDILFGNGSDNAIDGGDGDDIILVSSSTTSFPVPGTNQFDGGAGNDIIGFSLTGVGQGNLGSNHEMSGGSGVDTFVFETYSSDYDVDLEGESFYTVSGTYIADLFEFENISAGGGEDVLRGDNAVNDIDGNEGDDTIEGRGGSDVLDGGGNSAVGDTLSYSTSSSGVSVNMTTGAASGGDATGDVFTGFENLEGSSNADTLEGDAGANAIDGGDGTDTVTFTSTTGRVIVDLQINALNFGFAVGDTYTDVEVFEGSNWNDQLRGDTADNIFYGGNFTDRLYGRGGDDTLLGEAGADAIYGNAGVDTMTGGDDTLRDRFIYFNTVESGVGTGNRDIITDFTSGEDRIEISRFDANSVGGGGNDVFDFIQDTAFSNTAGELRFEQDAAMGTTVIQADLDGDGTADFEIELTGLVDLESTDFLL</sequence>
<dbReference type="InterPro" id="IPR001343">
    <property type="entry name" value="Hemolysn_Ca-bd"/>
</dbReference>
<name>A0A0K0Y5Y7_9RHOB</name>
<dbReference type="InterPro" id="IPR011049">
    <property type="entry name" value="Serralysin-like_metalloprot_C"/>
</dbReference>